<sequence>METVQRPHRENLVRWAASRPEVLVLSADLTASCEADGFRDANPDRFFSMGMAEQNMMGFAAGLAREGFFPYIHTFAVFITRRPFDQVAMSIAYPNLPVRLIGFLPGITTAGGVTHQAIDDIALMRILPNMTVIECGDATEVESVLDVAQSVNGPVYVRMLRGEVPRLFDAREPLVLGRSRLLSEGGDLAVISSGICTEEALRAVQVLRRQGLAIRHLHVSTLKPFTDPLVEQVIAEARLGVIAMENHGIIGGLGSAVAELMAEKGLGKRLIRLGLRDTYAHGASRQYLMREYGLDAMALVRAAETLSGIRFELTEENLSAVRLETMRQVDKTEDL</sequence>
<dbReference type="STRING" id="765913.ThidrDRAFT_2144"/>
<dbReference type="EMBL" id="AFWT01000013">
    <property type="protein sequence ID" value="EGV31278.1"/>
    <property type="molecule type" value="Genomic_DNA"/>
</dbReference>
<evidence type="ECO:0000256" key="2">
    <source>
        <dbReference type="ARBA" id="ARBA00007131"/>
    </source>
</evidence>
<dbReference type="InterPro" id="IPR009014">
    <property type="entry name" value="Transketo_C/PFOR_II"/>
</dbReference>
<dbReference type="Pfam" id="PF02780">
    <property type="entry name" value="Transketolase_C"/>
    <property type="match status" value="1"/>
</dbReference>
<keyword evidence="3" id="KW-0786">Thiamine pyrophosphate</keyword>
<comment type="similarity">
    <text evidence="2">Belongs to the transketolase family.</text>
</comment>
<dbReference type="SUPFAM" id="SSF52518">
    <property type="entry name" value="Thiamin diphosphate-binding fold (THDP-binding)"/>
    <property type="match status" value="1"/>
</dbReference>
<dbReference type="PATRIC" id="fig|765913.3.peg.2184"/>
<evidence type="ECO:0000259" key="4">
    <source>
        <dbReference type="SMART" id="SM00861"/>
    </source>
</evidence>
<name>G2E1I1_9GAMM</name>
<dbReference type="InterPro" id="IPR029061">
    <property type="entry name" value="THDP-binding"/>
</dbReference>
<dbReference type="Proteomes" id="UP000004200">
    <property type="component" value="Unassembled WGS sequence"/>
</dbReference>
<accession>G2E1I1</accession>
<dbReference type="RefSeq" id="WP_007040857.1">
    <property type="nucleotide sequence ID" value="NZ_AFWT01000013.1"/>
</dbReference>
<proteinExistence type="inferred from homology"/>
<dbReference type="SMART" id="SM00861">
    <property type="entry name" value="Transket_pyr"/>
    <property type="match status" value="1"/>
</dbReference>
<feature type="domain" description="Transketolase-like pyrimidine-binding" evidence="4">
    <location>
        <begin position="2"/>
        <end position="166"/>
    </location>
</feature>
<keyword evidence="5" id="KW-0808">Transferase</keyword>
<dbReference type="EC" id="2.2.1.7" evidence="5"/>
<dbReference type="Pfam" id="PF02779">
    <property type="entry name" value="Transket_pyr"/>
    <property type="match status" value="1"/>
</dbReference>
<dbReference type="GO" id="GO:0008661">
    <property type="term" value="F:1-deoxy-D-xylulose-5-phosphate synthase activity"/>
    <property type="evidence" value="ECO:0007669"/>
    <property type="project" value="UniProtKB-EC"/>
</dbReference>
<evidence type="ECO:0000313" key="6">
    <source>
        <dbReference type="Proteomes" id="UP000004200"/>
    </source>
</evidence>
<dbReference type="AlphaFoldDB" id="G2E1I1"/>
<dbReference type="PANTHER" id="PTHR43825:SF1">
    <property type="entry name" value="TRANSKETOLASE-LIKE PYRIMIDINE-BINDING DOMAIN-CONTAINING PROTEIN"/>
    <property type="match status" value="1"/>
</dbReference>
<dbReference type="InterPro" id="IPR005475">
    <property type="entry name" value="Transketolase-like_Pyr-bd"/>
</dbReference>
<dbReference type="FunFam" id="3.40.50.970:FF:000129">
    <property type="entry name" value="Transketolase"/>
    <property type="match status" value="1"/>
</dbReference>
<dbReference type="eggNOG" id="COG3958">
    <property type="taxonomic scope" value="Bacteria"/>
</dbReference>
<evidence type="ECO:0000256" key="1">
    <source>
        <dbReference type="ARBA" id="ARBA00001964"/>
    </source>
</evidence>
<dbReference type="PANTHER" id="PTHR43825">
    <property type="entry name" value="PYRUVATE DEHYDROGENASE E1 COMPONENT"/>
    <property type="match status" value="1"/>
</dbReference>
<comment type="cofactor">
    <cofactor evidence="1">
        <name>thiamine diphosphate</name>
        <dbReference type="ChEBI" id="CHEBI:58937"/>
    </cofactor>
</comment>
<dbReference type="Gene3D" id="3.40.50.970">
    <property type="match status" value="1"/>
</dbReference>
<comment type="caution">
    <text evidence="5">The sequence shown here is derived from an EMBL/GenBank/DDBJ whole genome shotgun (WGS) entry which is preliminary data.</text>
</comment>
<reference evidence="5 6" key="1">
    <citation type="submission" date="2011-06" db="EMBL/GenBank/DDBJ databases">
        <title>The draft genome of Thiorhodococcus drewsii AZ1.</title>
        <authorList>
            <consortium name="US DOE Joint Genome Institute (JGI-PGF)"/>
            <person name="Lucas S."/>
            <person name="Han J."/>
            <person name="Lapidus A."/>
            <person name="Cheng J.-F."/>
            <person name="Goodwin L."/>
            <person name="Pitluck S."/>
            <person name="Peters L."/>
            <person name="Land M.L."/>
            <person name="Hauser L."/>
            <person name="Vogl K."/>
            <person name="Liu Z."/>
            <person name="Imhoff J."/>
            <person name="Thiel V."/>
            <person name="Frigaard N.-U."/>
            <person name="Bryant D.A."/>
            <person name="Woyke T.J."/>
        </authorList>
    </citation>
    <scope>NUCLEOTIDE SEQUENCE [LARGE SCALE GENOMIC DNA]</scope>
    <source>
        <strain evidence="5 6">AZ1</strain>
    </source>
</reference>
<dbReference type="CDD" id="cd07033">
    <property type="entry name" value="TPP_PYR_DXS_TK_like"/>
    <property type="match status" value="1"/>
</dbReference>
<dbReference type="Gene3D" id="3.40.50.920">
    <property type="match status" value="1"/>
</dbReference>
<protein>
    <submittedName>
        <fullName evidence="5">1-deoxy-D-xylulose-5-phosphate synthase</fullName>
        <ecNumber evidence="5">2.2.1.7</ecNumber>
    </submittedName>
</protein>
<organism evidence="5 6">
    <name type="scientific">Thiorhodococcus drewsii AZ1</name>
    <dbReference type="NCBI Taxonomy" id="765913"/>
    <lineage>
        <taxon>Bacteria</taxon>
        <taxon>Pseudomonadati</taxon>
        <taxon>Pseudomonadota</taxon>
        <taxon>Gammaproteobacteria</taxon>
        <taxon>Chromatiales</taxon>
        <taxon>Chromatiaceae</taxon>
        <taxon>Thiorhodococcus</taxon>
    </lineage>
</organism>
<dbReference type="InterPro" id="IPR051157">
    <property type="entry name" value="PDH/Transketolase"/>
</dbReference>
<evidence type="ECO:0000256" key="3">
    <source>
        <dbReference type="ARBA" id="ARBA00023052"/>
    </source>
</evidence>
<keyword evidence="6" id="KW-1185">Reference proteome</keyword>
<gene>
    <name evidence="5" type="ORF">ThidrDRAFT_2144</name>
</gene>
<dbReference type="OrthoDB" id="9803371at2"/>
<evidence type="ECO:0000313" key="5">
    <source>
        <dbReference type="EMBL" id="EGV31278.1"/>
    </source>
</evidence>
<dbReference type="InterPro" id="IPR033248">
    <property type="entry name" value="Transketolase_C"/>
</dbReference>
<dbReference type="SUPFAM" id="SSF52922">
    <property type="entry name" value="TK C-terminal domain-like"/>
    <property type="match status" value="1"/>
</dbReference>